<dbReference type="Gene3D" id="3.30.565.10">
    <property type="entry name" value="Histidine kinase-like ATPase, C-terminal domain"/>
    <property type="match status" value="1"/>
</dbReference>
<evidence type="ECO:0000256" key="10">
    <source>
        <dbReference type="SAM" id="Phobius"/>
    </source>
</evidence>
<evidence type="ECO:0000256" key="8">
    <source>
        <dbReference type="ARBA" id="ARBA00023012"/>
    </source>
</evidence>
<feature type="region of interest" description="Disordered" evidence="9">
    <location>
        <begin position="394"/>
        <end position="415"/>
    </location>
</feature>
<organism evidence="12 13">
    <name type="scientific">Streptomyces rectiviolaceus</name>
    <dbReference type="NCBI Taxonomy" id="332591"/>
    <lineage>
        <taxon>Bacteria</taxon>
        <taxon>Bacillati</taxon>
        <taxon>Actinomycetota</taxon>
        <taxon>Actinomycetes</taxon>
        <taxon>Kitasatosporales</taxon>
        <taxon>Streptomycetaceae</taxon>
        <taxon>Streptomyces</taxon>
    </lineage>
</organism>
<feature type="compositionally biased region" description="Low complexity" evidence="9">
    <location>
        <begin position="406"/>
        <end position="415"/>
    </location>
</feature>
<evidence type="ECO:0000256" key="6">
    <source>
        <dbReference type="ARBA" id="ARBA00022777"/>
    </source>
</evidence>
<evidence type="ECO:0000256" key="7">
    <source>
        <dbReference type="ARBA" id="ARBA00022840"/>
    </source>
</evidence>
<evidence type="ECO:0000313" key="12">
    <source>
        <dbReference type="EMBL" id="GAA3097029.1"/>
    </source>
</evidence>
<evidence type="ECO:0000256" key="4">
    <source>
        <dbReference type="ARBA" id="ARBA00022679"/>
    </source>
</evidence>
<keyword evidence="10" id="KW-0472">Membrane</keyword>
<dbReference type="InterPro" id="IPR036890">
    <property type="entry name" value="HATPase_C_sf"/>
</dbReference>
<dbReference type="SUPFAM" id="SSF55874">
    <property type="entry name" value="ATPase domain of HSP90 chaperone/DNA topoisomerase II/histidine kinase"/>
    <property type="match status" value="1"/>
</dbReference>
<dbReference type="PANTHER" id="PTHR24421">
    <property type="entry name" value="NITRATE/NITRITE SENSOR PROTEIN NARX-RELATED"/>
    <property type="match status" value="1"/>
</dbReference>
<name>A0ABP6ME20_9ACTN</name>
<dbReference type="Proteomes" id="UP001501637">
    <property type="component" value="Unassembled WGS sequence"/>
</dbReference>
<keyword evidence="10" id="KW-0812">Transmembrane</keyword>
<keyword evidence="8" id="KW-0902">Two-component regulatory system</keyword>
<keyword evidence="7" id="KW-0067">ATP-binding</keyword>
<feature type="transmembrane region" description="Helical" evidence="10">
    <location>
        <begin position="95"/>
        <end position="115"/>
    </location>
</feature>
<dbReference type="RefSeq" id="WP_344520296.1">
    <property type="nucleotide sequence ID" value="NZ_BAAAUG010000030.1"/>
</dbReference>
<dbReference type="Pfam" id="PF07730">
    <property type="entry name" value="HisKA_3"/>
    <property type="match status" value="1"/>
</dbReference>
<reference evidence="13" key="1">
    <citation type="journal article" date="2019" name="Int. J. Syst. Evol. Microbiol.">
        <title>The Global Catalogue of Microorganisms (GCM) 10K type strain sequencing project: providing services to taxonomists for standard genome sequencing and annotation.</title>
        <authorList>
            <consortium name="The Broad Institute Genomics Platform"/>
            <consortium name="The Broad Institute Genome Sequencing Center for Infectious Disease"/>
            <person name="Wu L."/>
            <person name="Ma J."/>
        </authorList>
    </citation>
    <scope>NUCLEOTIDE SEQUENCE [LARGE SCALE GENOMIC DNA]</scope>
    <source>
        <strain evidence="13">JCM 9092</strain>
    </source>
</reference>
<accession>A0ABP6ME20</accession>
<comment type="catalytic activity">
    <reaction evidence="1">
        <text>ATP + protein L-histidine = ADP + protein N-phospho-L-histidine.</text>
        <dbReference type="EC" id="2.7.13.3"/>
    </reaction>
</comment>
<gene>
    <name evidence="12" type="ORF">GCM10010449_20620</name>
</gene>
<keyword evidence="4" id="KW-0808">Transferase</keyword>
<keyword evidence="3" id="KW-0597">Phosphoprotein</keyword>
<keyword evidence="6" id="KW-0418">Kinase</keyword>
<dbReference type="Gene3D" id="1.20.5.1930">
    <property type="match status" value="1"/>
</dbReference>
<evidence type="ECO:0000256" key="1">
    <source>
        <dbReference type="ARBA" id="ARBA00000085"/>
    </source>
</evidence>
<keyword evidence="13" id="KW-1185">Reference proteome</keyword>
<feature type="transmembrane region" description="Helical" evidence="10">
    <location>
        <begin position="127"/>
        <end position="148"/>
    </location>
</feature>
<feature type="region of interest" description="Disordered" evidence="9">
    <location>
        <begin position="333"/>
        <end position="360"/>
    </location>
</feature>
<feature type="domain" description="Signal transduction histidine kinase subgroup 3 dimerisation and phosphoacceptor" evidence="11">
    <location>
        <begin position="181"/>
        <end position="243"/>
    </location>
</feature>
<keyword evidence="5" id="KW-0547">Nucleotide-binding</keyword>
<proteinExistence type="predicted"/>
<comment type="caution">
    <text evidence="12">The sequence shown here is derived from an EMBL/GenBank/DDBJ whole genome shotgun (WGS) entry which is preliminary data.</text>
</comment>
<feature type="transmembrane region" description="Helical" evidence="10">
    <location>
        <begin position="65"/>
        <end position="89"/>
    </location>
</feature>
<evidence type="ECO:0000259" key="11">
    <source>
        <dbReference type="Pfam" id="PF07730"/>
    </source>
</evidence>
<feature type="compositionally biased region" description="Low complexity" evidence="9">
    <location>
        <begin position="336"/>
        <end position="350"/>
    </location>
</feature>
<dbReference type="InterPro" id="IPR050482">
    <property type="entry name" value="Sensor_HK_TwoCompSys"/>
</dbReference>
<evidence type="ECO:0000256" key="9">
    <source>
        <dbReference type="SAM" id="MobiDB-lite"/>
    </source>
</evidence>
<dbReference type="InterPro" id="IPR011712">
    <property type="entry name" value="Sig_transdc_His_kin_sub3_dim/P"/>
</dbReference>
<dbReference type="PANTHER" id="PTHR24421:SF10">
    <property type="entry name" value="NITRATE_NITRITE SENSOR PROTEIN NARQ"/>
    <property type="match status" value="1"/>
</dbReference>
<keyword evidence="10" id="KW-1133">Transmembrane helix</keyword>
<dbReference type="CDD" id="cd16917">
    <property type="entry name" value="HATPase_UhpB-NarQ-NarX-like"/>
    <property type="match status" value="1"/>
</dbReference>
<evidence type="ECO:0000313" key="13">
    <source>
        <dbReference type="Proteomes" id="UP001501637"/>
    </source>
</evidence>
<sequence>MIPAKPRLPPFARRCATEAAVLLLAGTDLLVELLEGEKEQPGPYGLVLTVLALAALPWRRRRPVLVLVLTLPALPAGMQLAALVALVAAARVLPLVAASLCAVVVSVAELLDSLLWRVGSPHASGDVLQALVYCTVFGAAPAALGQLLRSRARVAEQVLALRQSHERALRSERAAVEEGARAALAREMHDVVGHEMSLISVRTAALARRAPDADTRQEAELIRTVSLRALDEMRHLVRALREQHPEEASVPLGSRLADIPALVERSGLTVQPLTIAPGDRVYWPATVELAAYRTVQEALTNVLRHGDVGAPVALRVESVDGDTCLVVEVRSASARGTTGEAAPETTGGAASEPSGGHGLTGLRERARILDGALAAGPTPDGSFLLRAAFPAPGHGLMGPERRRLTAPRTTATHRP</sequence>
<evidence type="ECO:0000256" key="2">
    <source>
        <dbReference type="ARBA" id="ARBA00012438"/>
    </source>
</evidence>
<evidence type="ECO:0000256" key="5">
    <source>
        <dbReference type="ARBA" id="ARBA00022741"/>
    </source>
</evidence>
<dbReference type="EMBL" id="BAAAUG010000030">
    <property type="protein sequence ID" value="GAA3097029.1"/>
    <property type="molecule type" value="Genomic_DNA"/>
</dbReference>
<dbReference type="EC" id="2.7.13.3" evidence="2"/>
<protein>
    <recommendedName>
        <fullName evidence="2">histidine kinase</fullName>
        <ecNumber evidence="2">2.7.13.3</ecNumber>
    </recommendedName>
</protein>
<evidence type="ECO:0000256" key="3">
    <source>
        <dbReference type="ARBA" id="ARBA00022553"/>
    </source>
</evidence>